<dbReference type="Gene3D" id="3.40.1190.10">
    <property type="entry name" value="Mur-like, catalytic domain"/>
    <property type="match status" value="1"/>
</dbReference>
<dbReference type="InterPro" id="IPR051046">
    <property type="entry name" value="MurCDEF_CellWall_CoF430Synth"/>
</dbReference>
<keyword evidence="8" id="KW-0131">Cell cycle</keyword>
<gene>
    <name evidence="13" type="ORF">KSP39_PZI013308</name>
</gene>
<evidence type="ECO:0000256" key="8">
    <source>
        <dbReference type="ARBA" id="ARBA00023306"/>
    </source>
</evidence>
<dbReference type="Pfam" id="PF08245">
    <property type="entry name" value="Mur_ligase_M"/>
    <property type="match status" value="1"/>
</dbReference>
<keyword evidence="14" id="KW-1185">Reference proteome</keyword>
<name>A0AAP0BEH6_9ASPA</name>
<keyword evidence="2" id="KW-0436">Ligase</keyword>
<dbReference type="AlphaFoldDB" id="A0AAP0BEH6"/>
<evidence type="ECO:0000256" key="2">
    <source>
        <dbReference type="ARBA" id="ARBA00022598"/>
    </source>
</evidence>
<dbReference type="InterPro" id="IPR036615">
    <property type="entry name" value="Mur_ligase_C_dom_sf"/>
</dbReference>
<dbReference type="InterPro" id="IPR013221">
    <property type="entry name" value="Mur_ligase_cen"/>
</dbReference>
<evidence type="ECO:0000256" key="7">
    <source>
        <dbReference type="ARBA" id="ARBA00022984"/>
    </source>
</evidence>
<keyword evidence="6" id="KW-0133">Cell shape</keyword>
<sequence>MESLSWTYGFRLLRTNRSSHHSYRNISHSKLSKSLSWLDQLDHRATVQSKPRPLAFCCDQFSDSRSVGSFVTHSYARDVLIPERQNTEATPNPSPDLVSESFGTRIFRDEYLWSAFEIAEAVGGEIARWGPSGTISTDTRTLLPGQWFFAISGANSDGHDFVNEALGSEMGCVGVIGNRLCRNWENGFIKVDGDPNLALEKMAKFARNRFSGVVVCLTGSVGKTTTRTMITLALSSLGRIYQTCGNLNSMVGVALTLIGIPLDAKAAVVEVGMSRKGEILTKARICRPSVRVILNVGHCHLEYLRSLENVAEAKGEILVEAKPGDICVMNGDDPLVMGLYVPPGVRKVLFGRGIGCDVRLVSAENIDGGRAVRVILENHMSTSINHLKAADNEIPEMAEFRIHGPGLHLAMNACAAAAVALSLGVPLPQISESLSRFRPVPMRSQMLVTRSGITVMNDVYNASPLSMAAAIQSLKSMDCAGKRVCILGDMLELGPTEFTAHEAVLELCRDSSIGLIMLAGKRFLAAAKKLELVDAVCALDAEAVASKASEFLALGDVVLVKGSGGMEMGKVVSAINEIGGNRVSGWDDFM</sequence>
<evidence type="ECO:0000256" key="1">
    <source>
        <dbReference type="ARBA" id="ARBA00022490"/>
    </source>
</evidence>
<accession>A0AAP0BEH6</accession>
<dbReference type="InterPro" id="IPR036565">
    <property type="entry name" value="Mur-like_cat_sf"/>
</dbReference>
<keyword evidence="3" id="KW-0132">Cell division</keyword>
<evidence type="ECO:0000256" key="10">
    <source>
        <dbReference type="ARBA" id="ARBA00031461"/>
    </source>
</evidence>
<evidence type="ECO:0000259" key="12">
    <source>
        <dbReference type="Pfam" id="PF08245"/>
    </source>
</evidence>
<dbReference type="GO" id="GO:0005524">
    <property type="term" value="F:ATP binding"/>
    <property type="evidence" value="ECO:0007669"/>
    <property type="project" value="UniProtKB-KW"/>
</dbReference>
<dbReference type="NCBIfam" id="TIGR01143">
    <property type="entry name" value="murF"/>
    <property type="match status" value="1"/>
</dbReference>
<evidence type="ECO:0000256" key="9">
    <source>
        <dbReference type="ARBA" id="ARBA00023316"/>
    </source>
</evidence>
<evidence type="ECO:0000313" key="13">
    <source>
        <dbReference type="EMBL" id="KAK8936325.1"/>
    </source>
</evidence>
<dbReference type="Gene3D" id="3.90.190.20">
    <property type="entry name" value="Mur ligase, C-terminal domain"/>
    <property type="match status" value="1"/>
</dbReference>
<evidence type="ECO:0000256" key="3">
    <source>
        <dbReference type="ARBA" id="ARBA00022618"/>
    </source>
</evidence>
<feature type="domain" description="Mur ligase central" evidence="12">
    <location>
        <begin position="218"/>
        <end position="420"/>
    </location>
</feature>
<keyword evidence="1" id="KW-0963">Cytoplasm</keyword>
<keyword evidence="7" id="KW-0573">Peptidoglycan synthesis</keyword>
<dbReference type="GO" id="GO:0071555">
    <property type="term" value="P:cell wall organization"/>
    <property type="evidence" value="ECO:0007669"/>
    <property type="project" value="UniProtKB-KW"/>
</dbReference>
<reference evidence="13 14" key="1">
    <citation type="journal article" date="2022" name="Nat. Plants">
        <title>Genomes of leafy and leafless Platanthera orchids illuminate the evolution of mycoheterotrophy.</title>
        <authorList>
            <person name="Li M.H."/>
            <person name="Liu K.W."/>
            <person name="Li Z."/>
            <person name="Lu H.C."/>
            <person name="Ye Q.L."/>
            <person name="Zhang D."/>
            <person name="Wang J.Y."/>
            <person name="Li Y.F."/>
            <person name="Zhong Z.M."/>
            <person name="Liu X."/>
            <person name="Yu X."/>
            <person name="Liu D.K."/>
            <person name="Tu X.D."/>
            <person name="Liu B."/>
            <person name="Hao Y."/>
            <person name="Liao X.Y."/>
            <person name="Jiang Y.T."/>
            <person name="Sun W.H."/>
            <person name="Chen J."/>
            <person name="Chen Y.Q."/>
            <person name="Ai Y."/>
            <person name="Zhai J.W."/>
            <person name="Wu S.S."/>
            <person name="Zhou Z."/>
            <person name="Hsiao Y.Y."/>
            <person name="Wu W.L."/>
            <person name="Chen Y.Y."/>
            <person name="Lin Y.F."/>
            <person name="Hsu J.L."/>
            <person name="Li C.Y."/>
            <person name="Wang Z.W."/>
            <person name="Zhao X."/>
            <person name="Zhong W.Y."/>
            <person name="Ma X.K."/>
            <person name="Ma L."/>
            <person name="Huang J."/>
            <person name="Chen G.Z."/>
            <person name="Huang M.Z."/>
            <person name="Huang L."/>
            <person name="Peng D.H."/>
            <person name="Luo Y.B."/>
            <person name="Zou S.Q."/>
            <person name="Chen S.P."/>
            <person name="Lan S."/>
            <person name="Tsai W.C."/>
            <person name="Van de Peer Y."/>
            <person name="Liu Z.J."/>
        </authorList>
    </citation>
    <scope>NUCLEOTIDE SEQUENCE [LARGE SCALE GENOMIC DNA]</scope>
    <source>
        <strain evidence="13">Lor287</strain>
    </source>
</reference>
<evidence type="ECO:0000256" key="6">
    <source>
        <dbReference type="ARBA" id="ARBA00022960"/>
    </source>
</evidence>
<dbReference type="SUPFAM" id="SSF53623">
    <property type="entry name" value="MurD-like peptide ligases, catalytic domain"/>
    <property type="match status" value="1"/>
</dbReference>
<evidence type="ECO:0000256" key="5">
    <source>
        <dbReference type="ARBA" id="ARBA00022840"/>
    </source>
</evidence>
<dbReference type="PANTHER" id="PTHR43024:SF1">
    <property type="entry name" value="UDP-N-ACETYLMURAMOYL-TRIPEPTIDE--D-ALANYL-D-ALANINE LIGASE"/>
    <property type="match status" value="1"/>
</dbReference>
<dbReference type="InterPro" id="IPR035911">
    <property type="entry name" value="MurE/MurF_N"/>
</dbReference>
<dbReference type="SUPFAM" id="SSF53244">
    <property type="entry name" value="MurD-like peptide ligases, peptide-binding domain"/>
    <property type="match status" value="1"/>
</dbReference>
<dbReference type="Pfam" id="PF02875">
    <property type="entry name" value="Mur_ligase_C"/>
    <property type="match status" value="1"/>
</dbReference>
<organism evidence="13 14">
    <name type="scientific">Platanthera zijinensis</name>
    <dbReference type="NCBI Taxonomy" id="2320716"/>
    <lineage>
        <taxon>Eukaryota</taxon>
        <taxon>Viridiplantae</taxon>
        <taxon>Streptophyta</taxon>
        <taxon>Embryophyta</taxon>
        <taxon>Tracheophyta</taxon>
        <taxon>Spermatophyta</taxon>
        <taxon>Magnoliopsida</taxon>
        <taxon>Liliopsida</taxon>
        <taxon>Asparagales</taxon>
        <taxon>Orchidaceae</taxon>
        <taxon>Orchidoideae</taxon>
        <taxon>Orchideae</taxon>
        <taxon>Orchidinae</taxon>
        <taxon>Platanthera</taxon>
    </lineage>
</organism>
<dbReference type="Proteomes" id="UP001418222">
    <property type="component" value="Unassembled WGS sequence"/>
</dbReference>
<dbReference type="EMBL" id="JBBWWQ010000011">
    <property type="protein sequence ID" value="KAK8936325.1"/>
    <property type="molecule type" value="Genomic_DNA"/>
</dbReference>
<dbReference type="SUPFAM" id="SSF63418">
    <property type="entry name" value="MurE/MurF N-terminal domain"/>
    <property type="match status" value="1"/>
</dbReference>
<dbReference type="InterPro" id="IPR005863">
    <property type="entry name" value="UDP-N-AcMur_synth"/>
</dbReference>
<dbReference type="Gene3D" id="3.40.1390.10">
    <property type="entry name" value="MurE/MurF, N-terminal domain"/>
    <property type="match status" value="1"/>
</dbReference>
<protein>
    <recommendedName>
        <fullName evidence="10">UDP-MurNAc-pentapeptide synthetase</fullName>
    </recommendedName>
</protein>
<evidence type="ECO:0000256" key="4">
    <source>
        <dbReference type="ARBA" id="ARBA00022741"/>
    </source>
</evidence>
<keyword evidence="9" id="KW-0961">Cell wall biogenesis/degradation</keyword>
<comment type="caution">
    <text evidence="13">The sequence shown here is derived from an EMBL/GenBank/DDBJ whole genome shotgun (WGS) entry which is preliminary data.</text>
</comment>
<dbReference type="InterPro" id="IPR004101">
    <property type="entry name" value="Mur_ligase_C"/>
</dbReference>
<dbReference type="GO" id="GO:0008360">
    <property type="term" value="P:regulation of cell shape"/>
    <property type="evidence" value="ECO:0007669"/>
    <property type="project" value="UniProtKB-KW"/>
</dbReference>
<keyword evidence="4" id="KW-0547">Nucleotide-binding</keyword>
<keyword evidence="5" id="KW-0067">ATP-binding</keyword>
<dbReference type="GO" id="GO:0051301">
    <property type="term" value="P:cell division"/>
    <property type="evidence" value="ECO:0007669"/>
    <property type="project" value="UniProtKB-KW"/>
</dbReference>
<evidence type="ECO:0000259" key="11">
    <source>
        <dbReference type="Pfam" id="PF02875"/>
    </source>
</evidence>
<proteinExistence type="inferred from homology"/>
<dbReference type="GO" id="GO:0047480">
    <property type="term" value="F:UDP-N-acetylmuramoyl-tripeptide-D-alanyl-D-alanine ligase activity"/>
    <property type="evidence" value="ECO:0007669"/>
    <property type="project" value="InterPro"/>
</dbReference>
<feature type="domain" description="Mur ligase C-terminal" evidence="11">
    <location>
        <begin position="443"/>
        <end position="564"/>
    </location>
</feature>
<evidence type="ECO:0000313" key="14">
    <source>
        <dbReference type="Proteomes" id="UP001418222"/>
    </source>
</evidence>
<dbReference type="PANTHER" id="PTHR43024">
    <property type="entry name" value="UDP-N-ACETYLMURAMOYL-TRIPEPTIDE--D-ALANYL-D-ALANINE LIGASE"/>
    <property type="match status" value="1"/>
</dbReference>
<dbReference type="HAMAP" id="MF_02019">
    <property type="entry name" value="MurF"/>
    <property type="match status" value="1"/>
</dbReference>